<dbReference type="Gene3D" id="2.40.160.20">
    <property type="match status" value="1"/>
</dbReference>
<dbReference type="InterPro" id="IPR030820">
    <property type="entry name" value="OMP_myx_plus_Proteobacteria"/>
</dbReference>
<protein>
    <submittedName>
        <fullName evidence="2">Outer membrane beta-barrel domain-containing protein</fullName>
    </submittedName>
</protein>
<gene>
    <name evidence="2" type="ORF">ACFP85_06220</name>
</gene>
<sequence>MESWRRCILLMLLAGISQPSLAQDSLEDLLEPEVERRSSKEARIDNEDFELGIYGGVIGIEDFSSSGLLGLRAAYHLSEDFFIEANYAQATAGQTSFELLSGGAPFLTDSERKYRYYDLSLGYNLNGEMFLTDELVFNTATYFTLGAGSTDFAGDEHFTLSMGVGYRWLLTDYFAVHVHAKDHLFNSELIGDKKLTHNFEFALSATLFF</sequence>
<feature type="chain" id="PRO_5046714423" evidence="1">
    <location>
        <begin position="23"/>
        <end position="209"/>
    </location>
</feature>
<reference evidence="3" key="1">
    <citation type="journal article" date="2019" name="Int. J. Syst. Evol. Microbiol.">
        <title>The Global Catalogue of Microorganisms (GCM) 10K type strain sequencing project: providing services to taxonomists for standard genome sequencing and annotation.</title>
        <authorList>
            <consortium name="The Broad Institute Genomics Platform"/>
            <consortium name="The Broad Institute Genome Sequencing Center for Infectious Disease"/>
            <person name="Wu L."/>
            <person name="Ma J."/>
        </authorList>
    </citation>
    <scope>NUCLEOTIDE SEQUENCE [LARGE SCALE GENOMIC DNA]</scope>
    <source>
        <strain evidence="3">CGMCC 1.16031</strain>
    </source>
</reference>
<dbReference type="RefSeq" id="WP_131256631.1">
    <property type="nucleotide sequence ID" value="NZ_JBHSUS010000001.1"/>
</dbReference>
<dbReference type="Proteomes" id="UP001596364">
    <property type="component" value="Unassembled WGS sequence"/>
</dbReference>
<dbReference type="NCBIfam" id="TIGR04565">
    <property type="entry name" value="OMP_myx_plus"/>
    <property type="match status" value="1"/>
</dbReference>
<comment type="caution">
    <text evidence="2">The sequence shown here is derived from an EMBL/GenBank/DDBJ whole genome shotgun (WGS) entry which is preliminary data.</text>
</comment>
<evidence type="ECO:0000313" key="3">
    <source>
        <dbReference type="Proteomes" id="UP001596364"/>
    </source>
</evidence>
<proteinExistence type="predicted"/>
<name>A0ABW1XI95_9ALTE</name>
<keyword evidence="1" id="KW-0732">Signal</keyword>
<dbReference type="EMBL" id="JBHSUS010000001">
    <property type="protein sequence ID" value="MFC6439740.1"/>
    <property type="molecule type" value="Genomic_DNA"/>
</dbReference>
<organism evidence="2 3">
    <name type="scientific">Pseudobowmanella zhangzhouensis</name>
    <dbReference type="NCBI Taxonomy" id="1537679"/>
    <lineage>
        <taxon>Bacteria</taxon>
        <taxon>Pseudomonadati</taxon>
        <taxon>Pseudomonadota</taxon>
        <taxon>Gammaproteobacteria</taxon>
        <taxon>Alteromonadales</taxon>
        <taxon>Alteromonadaceae</taxon>
    </lineage>
</organism>
<accession>A0ABW1XI95</accession>
<evidence type="ECO:0000313" key="2">
    <source>
        <dbReference type="EMBL" id="MFC6439740.1"/>
    </source>
</evidence>
<keyword evidence="3" id="KW-1185">Reference proteome</keyword>
<evidence type="ECO:0000256" key="1">
    <source>
        <dbReference type="SAM" id="SignalP"/>
    </source>
</evidence>
<feature type="signal peptide" evidence="1">
    <location>
        <begin position="1"/>
        <end position="22"/>
    </location>
</feature>